<dbReference type="PANTHER" id="PTHR13531">
    <property type="entry name" value="GEO07735P1-RELATED-RELATED"/>
    <property type="match status" value="1"/>
</dbReference>
<feature type="transmembrane region" description="Helical" evidence="5">
    <location>
        <begin position="25"/>
        <end position="46"/>
    </location>
</feature>
<dbReference type="OMA" id="AEILMFV"/>
<dbReference type="EMBL" id="LDAU01000121">
    <property type="protein sequence ID" value="KRX04071.1"/>
    <property type="molecule type" value="Genomic_DNA"/>
</dbReference>
<evidence type="ECO:0000313" key="7">
    <source>
        <dbReference type="Proteomes" id="UP000054937"/>
    </source>
</evidence>
<comment type="subcellular location">
    <subcellularLocation>
        <location evidence="1">Membrane</location>
        <topology evidence="1">Multi-pass membrane protein</topology>
    </subcellularLocation>
</comment>
<dbReference type="GO" id="GO:0016020">
    <property type="term" value="C:membrane"/>
    <property type="evidence" value="ECO:0007669"/>
    <property type="project" value="UniProtKB-SubCell"/>
</dbReference>
<proteinExistence type="predicted"/>
<accession>A0A0V0QPN2</accession>
<evidence type="ECO:0000256" key="1">
    <source>
        <dbReference type="ARBA" id="ARBA00004141"/>
    </source>
</evidence>
<feature type="transmembrane region" description="Helical" evidence="5">
    <location>
        <begin position="90"/>
        <end position="108"/>
    </location>
</feature>
<dbReference type="InParanoid" id="A0A0V0QPN2"/>
<protein>
    <recommendedName>
        <fullName evidence="8">Transmembrane protein</fullName>
    </recommendedName>
</protein>
<evidence type="ECO:0008006" key="8">
    <source>
        <dbReference type="Google" id="ProtNLM"/>
    </source>
</evidence>
<sequence length="151" mass="17668">MNQQQQKISQADTIKPLSSVPLQTLLYFHYMYALYYFFMEIILFFYKGYGLFYPASTMANEIVRLFFFAVISFVRIYFGGMGNKTESPKIMIGFLIISLFTLLGYFYFLSLQTYVLMLEFIIGIIGGVMVILEILFSIFALLAFKNFEKMH</sequence>
<evidence type="ECO:0000313" key="6">
    <source>
        <dbReference type="EMBL" id="KRX04071.1"/>
    </source>
</evidence>
<evidence type="ECO:0000256" key="2">
    <source>
        <dbReference type="ARBA" id="ARBA00022692"/>
    </source>
</evidence>
<dbReference type="PANTHER" id="PTHR13531:SF0">
    <property type="entry name" value="GEO07735P1-RELATED"/>
    <property type="match status" value="1"/>
</dbReference>
<feature type="transmembrane region" description="Helical" evidence="5">
    <location>
        <begin position="120"/>
        <end position="144"/>
    </location>
</feature>
<dbReference type="InterPro" id="IPR019184">
    <property type="entry name" value="Uncharacterised_TM-17"/>
</dbReference>
<dbReference type="Pfam" id="PF09799">
    <property type="entry name" value="Transmemb_17"/>
    <property type="match status" value="1"/>
</dbReference>
<dbReference type="Proteomes" id="UP000054937">
    <property type="component" value="Unassembled WGS sequence"/>
</dbReference>
<dbReference type="GO" id="GO:1905515">
    <property type="term" value="P:non-motile cilium assembly"/>
    <property type="evidence" value="ECO:0007669"/>
    <property type="project" value="TreeGrafter"/>
</dbReference>
<gene>
    <name evidence="6" type="ORF">PPERSA_08286</name>
</gene>
<evidence type="ECO:0000256" key="3">
    <source>
        <dbReference type="ARBA" id="ARBA00022989"/>
    </source>
</evidence>
<keyword evidence="7" id="KW-1185">Reference proteome</keyword>
<keyword evidence="2 5" id="KW-0812">Transmembrane</keyword>
<dbReference type="AlphaFoldDB" id="A0A0V0QPN2"/>
<evidence type="ECO:0000256" key="4">
    <source>
        <dbReference type="ARBA" id="ARBA00023136"/>
    </source>
</evidence>
<organism evidence="6 7">
    <name type="scientific">Pseudocohnilembus persalinus</name>
    <name type="common">Ciliate</name>
    <dbReference type="NCBI Taxonomy" id="266149"/>
    <lineage>
        <taxon>Eukaryota</taxon>
        <taxon>Sar</taxon>
        <taxon>Alveolata</taxon>
        <taxon>Ciliophora</taxon>
        <taxon>Intramacronucleata</taxon>
        <taxon>Oligohymenophorea</taxon>
        <taxon>Scuticociliatia</taxon>
        <taxon>Philasterida</taxon>
        <taxon>Pseudocohnilembidae</taxon>
        <taxon>Pseudocohnilembus</taxon>
    </lineage>
</organism>
<feature type="transmembrane region" description="Helical" evidence="5">
    <location>
        <begin position="58"/>
        <end position="78"/>
    </location>
</feature>
<name>A0A0V0QPN2_PSEPJ</name>
<dbReference type="GO" id="GO:0035869">
    <property type="term" value="C:ciliary transition zone"/>
    <property type="evidence" value="ECO:0007669"/>
    <property type="project" value="TreeGrafter"/>
</dbReference>
<comment type="caution">
    <text evidence="6">The sequence shown here is derived from an EMBL/GenBank/DDBJ whole genome shotgun (WGS) entry which is preliminary data.</text>
</comment>
<reference evidence="6 7" key="1">
    <citation type="journal article" date="2015" name="Sci. Rep.">
        <title>Genome of the facultative scuticociliatosis pathogen Pseudocohnilembus persalinus provides insight into its virulence through horizontal gene transfer.</title>
        <authorList>
            <person name="Xiong J."/>
            <person name="Wang G."/>
            <person name="Cheng J."/>
            <person name="Tian M."/>
            <person name="Pan X."/>
            <person name="Warren A."/>
            <person name="Jiang C."/>
            <person name="Yuan D."/>
            <person name="Miao W."/>
        </authorList>
    </citation>
    <scope>NUCLEOTIDE SEQUENCE [LARGE SCALE GENOMIC DNA]</scope>
    <source>
        <strain evidence="6">36N120E</strain>
    </source>
</reference>
<keyword evidence="4 5" id="KW-0472">Membrane</keyword>
<dbReference type="OrthoDB" id="312985at2759"/>
<evidence type="ECO:0000256" key="5">
    <source>
        <dbReference type="SAM" id="Phobius"/>
    </source>
</evidence>
<keyword evidence="3 5" id="KW-1133">Transmembrane helix</keyword>